<evidence type="ECO:0000313" key="4">
    <source>
        <dbReference type="Proteomes" id="UP001309876"/>
    </source>
</evidence>
<organism evidence="3 4">
    <name type="scientific">Lithohypha guttulata</name>
    <dbReference type="NCBI Taxonomy" id="1690604"/>
    <lineage>
        <taxon>Eukaryota</taxon>
        <taxon>Fungi</taxon>
        <taxon>Dikarya</taxon>
        <taxon>Ascomycota</taxon>
        <taxon>Pezizomycotina</taxon>
        <taxon>Eurotiomycetes</taxon>
        <taxon>Chaetothyriomycetidae</taxon>
        <taxon>Chaetothyriales</taxon>
        <taxon>Trichomeriaceae</taxon>
        <taxon>Lithohypha</taxon>
    </lineage>
</organism>
<proteinExistence type="predicted"/>
<dbReference type="InterPro" id="IPR027417">
    <property type="entry name" value="P-loop_NTPase"/>
</dbReference>
<sequence>MGATAHLETSLNELGLPTKQLDYIYGCMKFALEIASAYPSAFDNLLDVYKKLGNNAPTLQQYESSIKNQPFMHKCMRLMQEELVAFHFCICQCFRPEPRLKALFDGVAVVLHPASMPDCAAPIFLNIGTYVAGNNYERKNVNDNAHALFGNHYSTDTRDQNACSDRNLDSKLVLQQLEDLKQNSANAIDVLEKQKVVRRQEQYSALVNWLAGTGSTDYQQSAHGVHEMYCDTGKWILKHEKVTTWLEGEGIRRPVLWMYGIPGAGKTILTSIIVDACQMLKGAETAYHYCRHDDSQTCTPIGVLSGLLHRIVRDSTSLLPYFDEQRQKSREAVLTKEKSATTLLKTFCYTPGRKYLIVDGLDECALSQRKTILSSLSSLVKEIDDREAGKVRLLIVSQHVGDIGRALVDAEELRLTVEHNRDDIRYFVAHWSEKI</sequence>
<dbReference type="PANTHER" id="PTHR10039">
    <property type="entry name" value="AMELOGENIN"/>
    <property type="match status" value="1"/>
</dbReference>
<dbReference type="InterPro" id="IPR056884">
    <property type="entry name" value="NPHP3-like_N"/>
</dbReference>
<feature type="domain" description="Nephrocystin 3-like N-terminal" evidence="2">
    <location>
        <begin position="231"/>
        <end position="397"/>
    </location>
</feature>
<evidence type="ECO:0000256" key="1">
    <source>
        <dbReference type="ARBA" id="ARBA00022737"/>
    </source>
</evidence>
<comment type="caution">
    <text evidence="3">The sequence shown here is derived from an EMBL/GenBank/DDBJ whole genome shotgun (WGS) entry which is preliminary data.</text>
</comment>
<gene>
    <name evidence="3" type="ORF">LTR05_002044</name>
</gene>
<evidence type="ECO:0000313" key="3">
    <source>
        <dbReference type="EMBL" id="KAK5087829.1"/>
    </source>
</evidence>
<keyword evidence="4" id="KW-1185">Reference proteome</keyword>
<dbReference type="Proteomes" id="UP001309876">
    <property type="component" value="Unassembled WGS sequence"/>
</dbReference>
<reference evidence="3 4" key="1">
    <citation type="submission" date="2023-08" db="EMBL/GenBank/DDBJ databases">
        <title>Black Yeasts Isolated from many extreme environments.</title>
        <authorList>
            <person name="Coleine C."/>
            <person name="Stajich J.E."/>
            <person name="Selbmann L."/>
        </authorList>
    </citation>
    <scope>NUCLEOTIDE SEQUENCE [LARGE SCALE GENOMIC DNA]</scope>
    <source>
        <strain evidence="3 4">CCFEE 5910</strain>
    </source>
</reference>
<protein>
    <recommendedName>
        <fullName evidence="2">Nephrocystin 3-like N-terminal domain-containing protein</fullName>
    </recommendedName>
</protein>
<dbReference type="Gene3D" id="3.40.50.300">
    <property type="entry name" value="P-loop containing nucleotide triphosphate hydrolases"/>
    <property type="match status" value="1"/>
</dbReference>
<dbReference type="SUPFAM" id="SSF52540">
    <property type="entry name" value="P-loop containing nucleoside triphosphate hydrolases"/>
    <property type="match status" value="1"/>
</dbReference>
<accession>A0AAN7T426</accession>
<dbReference type="Pfam" id="PF24883">
    <property type="entry name" value="NPHP3_N"/>
    <property type="match status" value="1"/>
</dbReference>
<keyword evidence="1" id="KW-0677">Repeat</keyword>
<evidence type="ECO:0000259" key="2">
    <source>
        <dbReference type="Pfam" id="PF24883"/>
    </source>
</evidence>
<dbReference type="EMBL" id="JAVRRJ010000002">
    <property type="protein sequence ID" value="KAK5087829.1"/>
    <property type="molecule type" value="Genomic_DNA"/>
</dbReference>
<name>A0AAN7T426_9EURO</name>
<dbReference type="PANTHER" id="PTHR10039:SF14">
    <property type="entry name" value="NACHT DOMAIN-CONTAINING PROTEIN"/>
    <property type="match status" value="1"/>
</dbReference>
<dbReference type="AlphaFoldDB" id="A0AAN7T426"/>